<feature type="transmembrane region" description="Helical" evidence="7">
    <location>
        <begin position="71"/>
        <end position="92"/>
    </location>
</feature>
<sequence length="258" mass="28543">IDYLWDIIAHGDLGPSFRYRGRTVNDIIKDSLPISFQLGLLSMLIAIFIGIPTGTIAALKQNSIFDYSSTFAAVIFRSIPNMALGPLLIWLIALKLGWLPVARWGALPPFFLGFIPKLNKEFIKHAILPTFALGTAYSAGISRLTRGSLLQVIREDYIRTARAKGLSERMVIIGHALKNSLIPVITYIGPIFAAVLTGTFIVEHIFAIPGMGKHFISSIGNRDYAVIQGVTLIYSITLVIANLLVDITYAWLDPRIRY</sequence>
<evidence type="ECO:0000256" key="1">
    <source>
        <dbReference type="ARBA" id="ARBA00004651"/>
    </source>
</evidence>
<dbReference type="PANTHER" id="PTHR30465:SF74">
    <property type="entry name" value="OLIGOPEPTIDE TRANSPORT SYSTEM PERMEASE PROTEIN OPPB"/>
    <property type="match status" value="1"/>
</dbReference>
<dbReference type="GO" id="GO:0005886">
    <property type="term" value="C:plasma membrane"/>
    <property type="evidence" value="ECO:0007669"/>
    <property type="project" value="UniProtKB-SubCell"/>
</dbReference>
<reference evidence="9" key="1">
    <citation type="journal article" date="2014" name="Front. Microbiol.">
        <title>High frequency of phylogenetically diverse reductive dehalogenase-homologous genes in deep subseafloor sedimentary metagenomes.</title>
        <authorList>
            <person name="Kawai M."/>
            <person name="Futagami T."/>
            <person name="Toyoda A."/>
            <person name="Takaki Y."/>
            <person name="Nishi S."/>
            <person name="Hori S."/>
            <person name="Arai W."/>
            <person name="Tsubouchi T."/>
            <person name="Morono Y."/>
            <person name="Uchiyama I."/>
            <person name="Ito T."/>
            <person name="Fujiyama A."/>
            <person name="Inagaki F."/>
            <person name="Takami H."/>
        </authorList>
    </citation>
    <scope>NUCLEOTIDE SEQUENCE</scope>
    <source>
        <strain evidence="9">Expedition CK06-06</strain>
    </source>
</reference>
<evidence type="ECO:0000256" key="3">
    <source>
        <dbReference type="ARBA" id="ARBA00022475"/>
    </source>
</evidence>
<comment type="subcellular location">
    <subcellularLocation>
        <location evidence="1">Cell membrane</location>
        <topology evidence="1">Multi-pass membrane protein</topology>
    </subcellularLocation>
</comment>
<dbReference type="InterPro" id="IPR035906">
    <property type="entry name" value="MetI-like_sf"/>
</dbReference>
<dbReference type="Pfam" id="PF00528">
    <property type="entry name" value="BPD_transp_1"/>
    <property type="match status" value="1"/>
</dbReference>
<name>X1QGT2_9ZZZZ</name>
<dbReference type="CDD" id="cd06261">
    <property type="entry name" value="TM_PBP2"/>
    <property type="match status" value="1"/>
</dbReference>
<dbReference type="EMBL" id="BARV01029217">
    <property type="protein sequence ID" value="GAI42459.1"/>
    <property type="molecule type" value="Genomic_DNA"/>
</dbReference>
<dbReference type="SUPFAM" id="SSF161098">
    <property type="entry name" value="MetI-like"/>
    <property type="match status" value="1"/>
</dbReference>
<protein>
    <recommendedName>
        <fullName evidence="8">ABC transmembrane type-1 domain-containing protein</fullName>
    </recommendedName>
</protein>
<evidence type="ECO:0000259" key="8">
    <source>
        <dbReference type="PROSITE" id="PS50928"/>
    </source>
</evidence>
<keyword evidence="2" id="KW-0813">Transport</keyword>
<evidence type="ECO:0000313" key="9">
    <source>
        <dbReference type="EMBL" id="GAI42459.1"/>
    </source>
</evidence>
<gene>
    <name evidence="9" type="ORF">S06H3_46634</name>
</gene>
<comment type="caution">
    <text evidence="9">The sequence shown here is derived from an EMBL/GenBank/DDBJ whole genome shotgun (WGS) entry which is preliminary data.</text>
</comment>
<dbReference type="PROSITE" id="PS50928">
    <property type="entry name" value="ABC_TM1"/>
    <property type="match status" value="1"/>
</dbReference>
<evidence type="ECO:0000256" key="4">
    <source>
        <dbReference type="ARBA" id="ARBA00022692"/>
    </source>
</evidence>
<feature type="transmembrane region" description="Helical" evidence="7">
    <location>
        <begin position="38"/>
        <end position="59"/>
    </location>
</feature>
<keyword evidence="4 7" id="KW-0812">Transmembrane</keyword>
<feature type="transmembrane region" description="Helical" evidence="7">
    <location>
        <begin position="226"/>
        <end position="252"/>
    </location>
</feature>
<proteinExistence type="predicted"/>
<dbReference type="AlphaFoldDB" id="X1QGT2"/>
<dbReference type="PANTHER" id="PTHR30465">
    <property type="entry name" value="INNER MEMBRANE ABC TRANSPORTER"/>
    <property type="match status" value="1"/>
</dbReference>
<feature type="transmembrane region" description="Helical" evidence="7">
    <location>
        <begin position="184"/>
        <end position="206"/>
    </location>
</feature>
<organism evidence="9">
    <name type="scientific">marine sediment metagenome</name>
    <dbReference type="NCBI Taxonomy" id="412755"/>
    <lineage>
        <taxon>unclassified sequences</taxon>
        <taxon>metagenomes</taxon>
        <taxon>ecological metagenomes</taxon>
    </lineage>
</organism>
<dbReference type="Gene3D" id="1.10.3720.10">
    <property type="entry name" value="MetI-like"/>
    <property type="match status" value="1"/>
</dbReference>
<evidence type="ECO:0000256" key="7">
    <source>
        <dbReference type="SAM" id="Phobius"/>
    </source>
</evidence>
<evidence type="ECO:0000256" key="5">
    <source>
        <dbReference type="ARBA" id="ARBA00022989"/>
    </source>
</evidence>
<evidence type="ECO:0000256" key="2">
    <source>
        <dbReference type="ARBA" id="ARBA00022448"/>
    </source>
</evidence>
<dbReference type="GO" id="GO:0055085">
    <property type="term" value="P:transmembrane transport"/>
    <property type="evidence" value="ECO:0007669"/>
    <property type="project" value="InterPro"/>
</dbReference>
<accession>X1QGT2</accession>
<keyword evidence="5 7" id="KW-1133">Transmembrane helix</keyword>
<feature type="non-terminal residue" evidence="9">
    <location>
        <position position="258"/>
    </location>
</feature>
<feature type="domain" description="ABC transmembrane type-1" evidence="8">
    <location>
        <begin position="32"/>
        <end position="245"/>
    </location>
</feature>
<evidence type="ECO:0000256" key="6">
    <source>
        <dbReference type="ARBA" id="ARBA00023136"/>
    </source>
</evidence>
<feature type="non-terminal residue" evidence="9">
    <location>
        <position position="1"/>
    </location>
</feature>
<keyword evidence="6 7" id="KW-0472">Membrane</keyword>
<keyword evidence="3" id="KW-1003">Cell membrane</keyword>
<dbReference type="InterPro" id="IPR000515">
    <property type="entry name" value="MetI-like"/>
</dbReference>